<feature type="compositionally biased region" description="Low complexity" evidence="1">
    <location>
        <begin position="85"/>
        <end position="95"/>
    </location>
</feature>
<dbReference type="OrthoDB" id="2538059at2759"/>
<evidence type="ECO:0000256" key="2">
    <source>
        <dbReference type="SAM" id="Phobius"/>
    </source>
</evidence>
<feature type="compositionally biased region" description="Polar residues" evidence="1">
    <location>
        <begin position="63"/>
        <end position="73"/>
    </location>
</feature>
<dbReference type="Proteomes" id="UP000311382">
    <property type="component" value="Unassembled WGS sequence"/>
</dbReference>
<evidence type="ECO:0000313" key="3">
    <source>
        <dbReference type="EMBL" id="TNY22444.1"/>
    </source>
</evidence>
<keyword evidence="2" id="KW-1133">Transmembrane helix</keyword>
<keyword evidence="4" id="KW-1185">Reference proteome</keyword>
<feature type="transmembrane region" description="Helical" evidence="2">
    <location>
        <begin position="357"/>
        <end position="376"/>
    </location>
</feature>
<feature type="transmembrane region" description="Helical" evidence="2">
    <location>
        <begin position="324"/>
        <end position="345"/>
    </location>
</feature>
<feature type="compositionally biased region" description="Polar residues" evidence="1">
    <location>
        <begin position="1"/>
        <end position="13"/>
    </location>
</feature>
<comment type="caution">
    <text evidence="3">The sequence shown here is derived from an EMBL/GenBank/DDBJ whole genome shotgun (WGS) entry which is preliminary data.</text>
</comment>
<feature type="compositionally biased region" description="Low complexity" evidence="1">
    <location>
        <begin position="483"/>
        <end position="495"/>
    </location>
</feature>
<organism evidence="3 4">
    <name type="scientific">Rhodotorula diobovata</name>
    <dbReference type="NCBI Taxonomy" id="5288"/>
    <lineage>
        <taxon>Eukaryota</taxon>
        <taxon>Fungi</taxon>
        <taxon>Dikarya</taxon>
        <taxon>Basidiomycota</taxon>
        <taxon>Pucciniomycotina</taxon>
        <taxon>Microbotryomycetes</taxon>
        <taxon>Sporidiobolales</taxon>
        <taxon>Sporidiobolaceae</taxon>
        <taxon>Rhodotorula</taxon>
    </lineage>
</organism>
<sequence>GHPASRASQLQQRDCTRHTARHLTRRDSSRPWTPPPSPPPDLPPPHRRAPGPSRPPAMANFYSRPSYTPTWNQRIFPVQEPNFDPPATSTSTDPPTRGRRSSSPPSSPRAPRPRSLRIVEPSAPPHPPAREAPPPLYFPGALLARQRSSTLGGGGGGEPPLAPGLAPSTNTATTASCTVQWAYHPCAPDAMGGGTGFAGGKWGKRLRLPEIWRALAGRKEVLWDGWPRQFGGRERVPWEVALQDREARADEEEGGAAGGSRRSRALSLSRSLSRRTTRTTTGDSGIALTPHSTHDSAHPLAPLYKKRVHELNELIQDELITTRIWLALVELLDYVWLVALVIALAQGGGVQTGFLKGVEIALVLVILLNGLGVNAVRMRRYTLARALKARTRDWSPLALTSTNAGLMRNYLDGDAERGRTESMPRKDGPVMRWRMRETEGSFWLAYRPIVRVELVTPSSFSSPTAYLPVLDPELGAPPEVVFGEEAPPAGAAGEATVRVEERSGATGAEAQVGEPPRYEDAH</sequence>
<accession>A0A5C5G277</accession>
<keyword evidence="2" id="KW-0472">Membrane</keyword>
<feature type="non-terminal residue" evidence="3">
    <location>
        <position position="1"/>
    </location>
</feature>
<protein>
    <submittedName>
        <fullName evidence="3">Uncharacterized protein</fullName>
    </submittedName>
</protein>
<keyword evidence="2" id="KW-0812">Transmembrane</keyword>
<feature type="compositionally biased region" description="Pro residues" evidence="1">
    <location>
        <begin position="32"/>
        <end position="43"/>
    </location>
</feature>
<dbReference type="EMBL" id="SOZI01000025">
    <property type="protein sequence ID" value="TNY22444.1"/>
    <property type="molecule type" value="Genomic_DNA"/>
</dbReference>
<proteinExistence type="predicted"/>
<reference evidence="3 4" key="1">
    <citation type="submission" date="2019-03" db="EMBL/GenBank/DDBJ databases">
        <title>Rhodosporidium diobovatum UCD-FST 08-225 genome sequencing, assembly, and annotation.</title>
        <authorList>
            <person name="Fakankun I.U."/>
            <person name="Fristensky B."/>
            <person name="Levin D.B."/>
        </authorList>
    </citation>
    <scope>NUCLEOTIDE SEQUENCE [LARGE SCALE GENOMIC DNA]</scope>
    <source>
        <strain evidence="3 4">UCD-FST 08-225</strain>
    </source>
</reference>
<gene>
    <name evidence="3" type="ORF">DMC30DRAFT_144504</name>
</gene>
<dbReference type="AlphaFoldDB" id="A0A5C5G277"/>
<evidence type="ECO:0000313" key="4">
    <source>
        <dbReference type="Proteomes" id="UP000311382"/>
    </source>
</evidence>
<feature type="region of interest" description="Disordered" evidence="1">
    <location>
        <begin position="246"/>
        <end position="294"/>
    </location>
</feature>
<evidence type="ECO:0000256" key="1">
    <source>
        <dbReference type="SAM" id="MobiDB-lite"/>
    </source>
</evidence>
<name>A0A5C5G277_9BASI</name>
<feature type="region of interest" description="Disordered" evidence="1">
    <location>
        <begin position="1"/>
        <end position="167"/>
    </location>
</feature>
<feature type="compositionally biased region" description="Pro residues" evidence="1">
    <location>
        <begin position="122"/>
        <end position="137"/>
    </location>
</feature>
<feature type="region of interest" description="Disordered" evidence="1">
    <location>
        <begin position="482"/>
        <end position="522"/>
    </location>
</feature>